<organism evidence="2 4">
    <name type="scientific">Bacteroides ovatus</name>
    <dbReference type="NCBI Taxonomy" id="28116"/>
    <lineage>
        <taxon>Bacteria</taxon>
        <taxon>Pseudomonadati</taxon>
        <taxon>Bacteroidota</taxon>
        <taxon>Bacteroidia</taxon>
        <taxon>Bacteroidales</taxon>
        <taxon>Bacteroidaceae</taxon>
        <taxon>Bacteroides</taxon>
    </lineage>
</organism>
<feature type="transmembrane region" description="Helical" evidence="1">
    <location>
        <begin position="350"/>
        <end position="370"/>
    </location>
</feature>
<gene>
    <name evidence="3" type="ORF">F3B53_19735</name>
    <name evidence="2" type="ORF">F3F25_21950</name>
</gene>
<reference evidence="4 5" key="1">
    <citation type="journal article" date="2019" name="Nat. Med.">
        <title>A library of human gut bacterial isolates paired with longitudinal multiomics data enables mechanistic microbiome research.</title>
        <authorList>
            <person name="Poyet M."/>
            <person name="Groussin M."/>
            <person name="Gibbons S.M."/>
            <person name="Avila-Pacheco J."/>
            <person name="Jiang X."/>
            <person name="Kearney S.M."/>
            <person name="Perrotta A.R."/>
            <person name="Berdy B."/>
            <person name="Zhao S."/>
            <person name="Lieberman T.D."/>
            <person name="Swanson P.K."/>
            <person name="Smith M."/>
            <person name="Roesemann S."/>
            <person name="Alexander J.E."/>
            <person name="Rich S.A."/>
            <person name="Livny J."/>
            <person name="Vlamakis H."/>
            <person name="Clish C."/>
            <person name="Bullock K."/>
            <person name="Deik A."/>
            <person name="Scott J."/>
            <person name="Pierce K.A."/>
            <person name="Xavier R.J."/>
            <person name="Alm E.J."/>
        </authorList>
    </citation>
    <scope>NUCLEOTIDE SEQUENCE [LARGE SCALE GENOMIC DNA]</scope>
    <source>
        <strain evidence="2 4">BIOML-A160</strain>
        <strain evidence="3 5">BIOML-A2</strain>
    </source>
</reference>
<dbReference type="AlphaFoldDB" id="A0A414EB75"/>
<name>A0A414EB75_BACOV</name>
<feature type="transmembrane region" description="Helical" evidence="1">
    <location>
        <begin position="317"/>
        <end position="338"/>
    </location>
</feature>
<dbReference type="EMBL" id="VWLB01000045">
    <property type="protein sequence ID" value="KAA3924415.1"/>
    <property type="molecule type" value="Genomic_DNA"/>
</dbReference>
<evidence type="ECO:0000256" key="1">
    <source>
        <dbReference type="SAM" id="Phobius"/>
    </source>
</evidence>
<accession>A0A414EB75</accession>
<keyword evidence="1" id="KW-0472">Membrane</keyword>
<evidence type="ECO:0000313" key="3">
    <source>
        <dbReference type="EMBL" id="KAB1323103.1"/>
    </source>
</evidence>
<keyword evidence="1" id="KW-1133">Transmembrane helix</keyword>
<sequence>MNNAIVKRYPLANSFPILLIVCLILEQGYGLLPIPRYLFIVLVGVFFFYYKKGTSYSKPISIFVVSCFLSILSCMYFRNESPVSIMGEYNIYLMIVFYFVLCKYNVSIEVLEKVLFWAFIIFCFCYLYQVSVYPKLVFLDKNNQYNETIDVLNRRIRMVGMSINSLGYFYSLNKILEKKMNYTLPMLLSLVCMLLFGFRTLLFFSAVFSIIMIIRFNGFSKKLVFWCALGGLGAYLLYLTPIFQTVFERMMERQESDQTFGNKDYIRYATLFHYYGNHYKSAVEMFLGSGLCNRALRTSYSLEIVRNESYGLHYYDWGLLGISWMTGVLSLIGMLWWSLKAAFAKLPKKYLYLSVWFGYILTCAFTSAEFVRQGCFLIQAICLYLIYKISLYEKNRYNE</sequence>
<feature type="transmembrane region" description="Helical" evidence="1">
    <location>
        <begin position="56"/>
        <end position="77"/>
    </location>
</feature>
<dbReference type="EMBL" id="VWFC01000029">
    <property type="protein sequence ID" value="KAB1323103.1"/>
    <property type="molecule type" value="Genomic_DNA"/>
</dbReference>
<dbReference type="Proteomes" id="UP000365824">
    <property type="component" value="Unassembled WGS sequence"/>
</dbReference>
<feature type="transmembrane region" description="Helical" evidence="1">
    <location>
        <begin position="376"/>
        <end position="392"/>
    </location>
</feature>
<evidence type="ECO:0008006" key="6">
    <source>
        <dbReference type="Google" id="ProtNLM"/>
    </source>
</evidence>
<feature type="transmembrane region" description="Helical" evidence="1">
    <location>
        <begin position="89"/>
        <end position="108"/>
    </location>
</feature>
<evidence type="ECO:0000313" key="4">
    <source>
        <dbReference type="Proteomes" id="UP000365824"/>
    </source>
</evidence>
<dbReference type="Proteomes" id="UP000375690">
    <property type="component" value="Unassembled WGS sequence"/>
</dbReference>
<feature type="transmembrane region" description="Helical" evidence="1">
    <location>
        <begin position="223"/>
        <end position="243"/>
    </location>
</feature>
<evidence type="ECO:0000313" key="5">
    <source>
        <dbReference type="Proteomes" id="UP000375690"/>
    </source>
</evidence>
<feature type="transmembrane region" description="Helical" evidence="1">
    <location>
        <begin position="184"/>
        <end position="211"/>
    </location>
</feature>
<protein>
    <recommendedName>
        <fullName evidence="6">O-antigen ligase domain-containing protein</fullName>
    </recommendedName>
</protein>
<keyword evidence="1" id="KW-0812">Transmembrane</keyword>
<feature type="transmembrane region" description="Helical" evidence="1">
    <location>
        <begin position="34"/>
        <end position="50"/>
    </location>
</feature>
<proteinExistence type="predicted"/>
<evidence type="ECO:0000313" key="2">
    <source>
        <dbReference type="EMBL" id="KAA3924415.1"/>
    </source>
</evidence>
<feature type="transmembrane region" description="Helical" evidence="1">
    <location>
        <begin position="155"/>
        <end position="172"/>
    </location>
</feature>
<feature type="transmembrane region" description="Helical" evidence="1">
    <location>
        <begin position="114"/>
        <end position="134"/>
    </location>
</feature>
<comment type="caution">
    <text evidence="2">The sequence shown here is derived from an EMBL/GenBank/DDBJ whole genome shotgun (WGS) entry which is preliminary data.</text>
</comment>